<feature type="region of interest" description="Disordered" evidence="1">
    <location>
        <begin position="94"/>
        <end position="127"/>
    </location>
</feature>
<organism evidence="3 4">
    <name type="scientific">Halobacillus salinus</name>
    <dbReference type="NCBI Taxonomy" id="192814"/>
    <lineage>
        <taxon>Bacteria</taxon>
        <taxon>Bacillati</taxon>
        <taxon>Bacillota</taxon>
        <taxon>Bacilli</taxon>
        <taxon>Bacillales</taxon>
        <taxon>Bacillaceae</taxon>
        <taxon>Halobacillus</taxon>
    </lineage>
</organism>
<dbReference type="Gene3D" id="3.30.720.120">
    <property type="match status" value="1"/>
</dbReference>
<dbReference type="InterPro" id="IPR029068">
    <property type="entry name" value="Glyas_Bleomycin-R_OHBP_Dase"/>
</dbReference>
<dbReference type="PANTHER" id="PTHR34109:SF1">
    <property type="entry name" value="VOC DOMAIN-CONTAINING PROTEIN"/>
    <property type="match status" value="1"/>
</dbReference>
<evidence type="ECO:0000259" key="2">
    <source>
        <dbReference type="PROSITE" id="PS51819"/>
    </source>
</evidence>
<dbReference type="SUPFAM" id="SSF54593">
    <property type="entry name" value="Glyoxalase/Bleomycin resistance protein/Dihydroxybiphenyl dioxygenase"/>
    <property type="match status" value="1"/>
</dbReference>
<proteinExistence type="predicted"/>
<dbReference type="PANTHER" id="PTHR34109">
    <property type="entry name" value="BNAUNNG04460D PROTEIN-RELATED"/>
    <property type="match status" value="1"/>
</dbReference>
<reference evidence="3 4" key="1">
    <citation type="journal article" date="2003" name="Int. J. Syst. Evol. Microbiol.">
        <title>Halobacillus salinus sp. nov., isolated from a salt lake on the coast of the East Sea in Korea.</title>
        <authorList>
            <person name="Yoon J.H."/>
            <person name="Kang K.H."/>
            <person name="Park Y.H."/>
        </authorList>
    </citation>
    <scope>NUCLEOTIDE SEQUENCE [LARGE SCALE GENOMIC DNA]</scope>
    <source>
        <strain evidence="3 4">HSL-3</strain>
    </source>
</reference>
<dbReference type="AlphaFoldDB" id="A0A4Z0H697"/>
<dbReference type="InterPro" id="IPR037523">
    <property type="entry name" value="VOC_core"/>
</dbReference>
<dbReference type="RefSeq" id="WP_079480306.1">
    <property type="nucleotide sequence ID" value="NZ_FVYZ01000004.1"/>
</dbReference>
<dbReference type="Pfam" id="PF00903">
    <property type="entry name" value="Glyoxalase"/>
    <property type="match status" value="1"/>
</dbReference>
<dbReference type="STRING" id="192814.GCA_900166575_01952"/>
<keyword evidence="4" id="KW-1185">Reference proteome</keyword>
<gene>
    <name evidence="3" type="ORF">E4663_07985</name>
</gene>
<dbReference type="Gene3D" id="3.30.720.110">
    <property type="match status" value="1"/>
</dbReference>
<accession>A0A4Z0H697</accession>
<evidence type="ECO:0000313" key="4">
    <source>
        <dbReference type="Proteomes" id="UP000297982"/>
    </source>
</evidence>
<dbReference type="OrthoDB" id="9795306at2"/>
<feature type="compositionally biased region" description="Basic and acidic residues" evidence="1">
    <location>
        <begin position="99"/>
        <end position="110"/>
    </location>
</feature>
<evidence type="ECO:0000256" key="1">
    <source>
        <dbReference type="SAM" id="MobiDB-lite"/>
    </source>
</evidence>
<dbReference type="InterPro" id="IPR004360">
    <property type="entry name" value="Glyas_Fos-R_dOase_dom"/>
</dbReference>
<dbReference type="CDD" id="cd07246">
    <property type="entry name" value="VOC_like"/>
    <property type="match status" value="1"/>
</dbReference>
<dbReference type="EMBL" id="SRJC01000001">
    <property type="protein sequence ID" value="TGB04921.1"/>
    <property type="molecule type" value="Genomic_DNA"/>
</dbReference>
<comment type="caution">
    <text evidence="3">The sequence shown here is derived from an EMBL/GenBank/DDBJ whole genome shotgun (WGS) entry which is preliminary data.</text>
</comment>
<sequence>MSYKPQGYSSVSPYLVTHDATAVIHFLKEAFNGQELRRYERDDGSIMHAEVKLDDSVIMIAQSTEGWPGYKAHIHLYVPDSIAVYHKALEAGGQSVQEPVKKDDSDRRGGVSDPAGNTWWISTQVTE</sequence>
<evidence type="ECO:0000313" key="3">
    <source>
        <dbReference type="EMBL" id="TGB04921.1"/>
    </source>
</evidence>
<feature type="domain" description="VOC" evidence="2">
    <location>
        <begin position="7"/>
        <end position="124"/>
    </location>
</feature>
<name>A0A4Z0H697_9BACI</name>
<dbReference type="PROSITE" id="PS51819">
    <property type="entry name" value="VOC"/>
    <property type="match status" value="1"/>
</dbReference>
<dbReference type="Proteomes" id="UP000297982">
    <property type="component" value="Unassembled WGS sequence"/>
</dbReference>
<protein>
    <submittedName>
        <fullName evidence="3">VOC family protein</fullName>
    </submittedName>
</protein>